<evidence type="ECO:0000313" key="2">
    <source>
        <dbReference type="Proteomes" id="UP000762676"/>
    </source>
</evidence>
<accession>A0AAV4F513</accession>
<gene>
    <name evidence="1" type="ORF">ElyMa_003723000</name>
</gene>
<dbReference type="EMBL" id="BMAT01007633">
    <property type="protein sequence ID" value="GFR68104.1"/>
    <property type="molecule type" value="Genomic_DNA"/>
</dbReference>
<keyword evidence="2" id="KW-1185">Reference proteome</keyword>
<protein>
    <submittedName>
        <fullName evidence="1">Uncharacterized protein</fullName>
    </submittedName>
</protein>
<dbReference type="Proteomes" id="UP000762676">
    <property type="component" value="Unassembled WGS sequence"/>
</dbReference>
<dbReference type="AlphaFoldDB" id="A0AAV4F513"/>
<proteinExistence type="predicted"/>
<sequence>MNLQPTFSDAIDASYLSCKEPRFAHHLTAWGEKTIRLDEKLVVIMDKPAQTGPGMAAWRTHRQFNGAQILYGLVDVPCSCC</sequence>
<comment type="caution">
    <text evidence="1">The sequence shown here is derived from an EMBL/GenBank/DDBJ whole genome shotgun (WGS) entry which is preliminary data.</text>
</comment>
<name>A0AAV4F513_9GAST</name>
<reference evidence="1 2" key="1">
    <citation type="journal article" date="2021" name="Elife">
        <title>Chloroplast acquisition without the gene transfer in kleptoplastic sea slugs, Plakobranchus ocellatus.</title>
        <authorList>
            <person name="Maeda T."/>
            <person name="Takahashi S."/>
            <person name="Yoshida T."/>
            <person name="Shimamura S."/>
            <person name="Takaki Y."/>
            <person name="Nagai Y."/>
            <person name="Toyoda A."/>
            <person name="Suzuki Y."/>
            <person name="Arimoto A."/>
            <person name="Ishii H."/>
            <person name="Satoh N."/>
            <person name="Nishiyama T."/>
            <person name="Hasebe M."/>
            <person name="Maruyama T."/>
            <person name="Minagawa J."/>
            <person name="Obokata J."/>
            <person name="Shigenobu S."/>
        </authorList>
    </citation>
    <scope>NUCLEOTIDE SEQUENCE [LARGE SCALE GENOMIC DNA]</scope>
</reference>
<organism evidence="1 2">
    <name type="scientific">Elysia marginata</name>
    <dbReference type="NCBI Taxonomy" id="1093978"/>
    <lineage>
        <taxon>Eukaryota</taxon>
        <taxon>Metazoa</taxon>
        <taxon>Spiralia</taxon>
        <taxon>Lophotrochozoa</taxon>
        <taxon>Mollusca</taxon>
        <taxon>Gastropoda</taxon>
        <taxon>Heterobranchia</taxon>
        <taxon>Euthyneura</taxon>
        <taxon>Panpulmonata</taxon>
        <taxon>Sacoglossa</taxon>
        <taxon>Placobranchoidea</taxon>
        <taxon>Plakobranchidae</taxon>
        <taxon>Elysia</taxon>
    </lineage>
</organism>
<evidence type="ECO:0000313" key="1">
    <source>
        <dbReference type="EMBL" id="GFR68104.1"/>
    </source>
</evidence>